<feature type="transmembrane region" description="Helical" evidence="6">
    <location>
        <begin position="130"/>
        <end position="151"/>
    </location>
</feature>
<feature type="transmembrane region" description="Helical" evidence="6">
    <location>
        <begin position="163"/>
        <end position="184"/>
    </location>
</feature>
<gene>
    <name evidence="7" type="ORF">ERS852494_01428</name>
</gene>
<dbReference type="STRING" id="47678.ERS852494_01428"/>
<keyword evidence="4 6" id="KW-1133">Transmembrane helix</keyword>
<protein>
    <submittedName>
        <fullName evidence="7">Transmembrane protein</fullName>
    </submittedName>
</protein>
<feature type="transmembrane region" description="Helical" evidence="6">
    <location>
        <begin position="406"/>
        <end position="428"/>
    </location>
</feature>
<dbReference type="Proteomes" id="UP000095657">
    <property type="component" value="Unassembled WGS sequence"/>
</dbReference>
<dbReference type="PANTHER" id="PTHR30250">
    <property type="entry name" value="PST FAMILY PREDICTED COLANIC ACID TRANSPORTER"/>
    <property type="match status" value="1"/>
</dbReference>
<proteinExistence type="predicted"/>
<evidence type="ECO:0000256" key="4">
    <source>
        <dbReference type="ARBA" id="ARBA00022989"/>
    </source>
</evidence>
<feature type="transmembrane region" description="Helical" evidence="6">
    <location>
        <begin position="283"/>
        <end position="300"/>
    </location>
</feature>
<feature type="transmembrane region" description="Helical" evidence="6">
    <location>
        <begin position="320"/>
        <end position="341"/>
    </location>
</feature>
<evidence type="ECO:0000256" key="2">
    <source>
        <dbReference type="ARBA" id="ARBA00022475"/>
    </source>
</evidence>
<feature type="transmembrane region" description="Helical" evidence="6">
    <location>
        <begin position="383"/>
        <end position="400"/>
    </location>
</feature>
<dbReference type="AlphaFoldDB" id="A0A174K6Z0"/>
<keyword evidence="5 6" id="KW-0472">Membrane</keyword>
<keyword evidence="2" id="KW-1003">Cell membrane</keyword>
<feature type="transmembrane region" description="Helical" evidence="6">
    <location>
        <begin position="190"/>
        <end position="212"/>
    </location>
</feature>
<sequence>MSSQYSISNKKRIAKNTLFLYIRMMLIMAVSLYTSRIILNALGIVDYGVYNVVGGMVVMFGFLNSALAQASQRYITYGIQKDSSEEQIKMFSMLLNVHIIIALAIFVLCETIGLWLFYNKLVIPTDRMTSAFWVMQFSILSLLVSVIQVPYNASIYGHERMNAYAYISIVEVLLKLGVVIIIKYCFEDKLIAYGGLMMVVVVFTALIYQLYCIHYFSNCHYIRYWSSSLFKELLSYTGWSLIGNLAWTFNNQGMNILINMFFGPIYNAARGIASSVEAAVSSFLYNFIIPTVPPIIAAYAAGNVKEMLDLSFRSSKMGFLLFMCLSLPLISILEFVLEVWLVTPPPLSWNFCLLSLIYMQCNSLSGTLQNIVQATGNVKRFQLSNGLIKIMALPAVYTIYKCGGDVVTYLWTLIFFSIIGLVVQLDAVNRLIESFKIKSYINLVIVPSLLAYVIPLILSLYFSQMRLNLLQAVGVILLVLLICIVSVCFVGLTKYERIWIVNIVKAKLNKSNG</sequence>
<evidence type="ECO:0000256" key="1">
    <source>
        <dbReference type="ARBA" id="ARBA00004651"/>
    </source>
</evidence>
<reference evidence="7 8" key="1">
    <citation type="submission" date="2015-09" db="EMBL/GenBank/DDBJ databases">
        <authorList>
            <consortium name="Pathogen Informatics"/>
        </authorList>
    </citation>
    <scope>NUCLEOTIDE SEQUENCE [LARGE SCALE GENOMIC DNA]</scope>
    <source>
        <strain evidence="7 8">2789STDY5834880</strain>
    </source>
</reference>
<evidence type="ECO:0000256" key="6">
    <source>
        <dbReference type="SAM" id="Phobius"/>
    </source>
</evidence>
<organism evidence="7 8">
    <name type="scientific">Bacteroides caccae</name>
    <dbReference type="NCBI Taxonomy" id="47678"/>
    <lineage>
        <taxon>Bacteria</taxon>
        <taxon>Pseudomonadati</taxon>
        <taxon>Bacteroidota</taxon>
        <taxon>Bacteroidia</taxon>
        <taxon>Bacteroidales</taxon>
        <taxon>Bacteroidaceae</taxon>
        <taxon>Bacteroides</taxon>
    </lineage>
</organism>
<feature type="transmembrane region" description="Helical" evidence="6">
    <location>
        <begin position="20"/>
        <end position="42"/>
    </location>
</feature>
<keyword evidence="3 6" id="KW-0812">Transmembrane</keyword>
<dbReference type="InterPro" id="IPR050833">
    <property type="entry name" value="Poly_Biosynth_Transport"/>
</dbReference>
<dbReference type="PANTHER" id="PTHR30250:SF26">
    <property type="entry name" value="PSMA PROTEIN"/>
    <property type="match status" value="1"/>
</dbReference>
<accession>A0A174K6Z0</accession>
<feature type="transmembrane region" description="Helical" evidence="6">
    <location>
        <begin position="48"/>
        <end position="70"/>
    </location>
</feature>
<evidence type="ECO:0000313" key="8">
    <source>
        <dbReference type="Proteomes" id="UP000095657"/>
    </source>
</evidence>
<dbReference type="GO" id="GO:0005886">
    <property type="term" value="C:plasma membrane"/>
    <property type="evidence" value="ECO:0007669"/>
    <property type="project" value="UniProtKB-SubCell"/>
</dbReference>
<feature type="transmembrane region" description="Helical" evidence="6">
    <location>
        <begin position="440"/>
        <end position="463"/>
    </location>
</feature>
<dbReference type="RefSeq" id="WP_032854983.1">
    <property type="nucleotide sequence ID" value="NZ_CP022412.2"/>
</dbReference>
<evidence type="ECO:0000256" key="3">
    <source>
        <dbReference type="ARBA" id="ARBA00022692"/>
    </source>
</evidence>
<feature type="transmembrane region" description="Helical" evidence="6">
    <location>
        <begin position="91"/>
        <end position="118"/>
    </location>
</feature>
<name>A0A174K6Z0_9BACE</name>
<comment type="subcellular location">
    <subcellularLocation>
        <location evidence="1">Cell membrane</location>
        <topology evidence="1">Multi-pass membrane protein</topology>
    </subcellularLocation>
</comment>
<evidence type="ECO:0000313" key="7">
    <source>
        <dbReference type="EMBL" id="CUP07923.1"/>
    </source>
</evidence>
<evidence type="ECO:0000256" key="5">
    <source>
        <dbReference type="ARBA" id="ARBA00023136"/>
    </source>
</evidence>
<feature type="transmembrane region" description="Helical" evidence="6">
    <location>
        <begin position="469"/>
        <end position="492"/>
    </location>
</feature>
<dbReference type="EMBL" id="CZAI01000003">
    <property type="protein sequence ID" value="CUP07923.1"/>
    <property type="molecule type" value="Genomic_DNA"/>
</dbReference>